<comment type="cofactor">
    <cofactor evidence="7">
        <name>Cu cation</name>
        <dbReference type="ChEBI" id="CHEBI:23378"/>
    </cofactor>
    <text evidence="7">Contains 1 topaquinone per subunit.</text>
</comment>
<gene>
    <name evidence="11" type="ORF">EJB05_51678</name>
</gene>
<proteinExistence type="inferred from homology"/>
<reference evidence="11 12" key="1">
    <citation type="journal article" date="2019" name="Sci. Rep.">
        <title>A high-quality genome of Eragrostis curvula grass provides insights into Poaceae evolution and supports new strategies to enhance forage quality.</title>
        <authorList>
            <person name="Carballo J."/>
            <person name="Santos B.A.C.M."/>
            <person name="Zappacosta D."/>
            <person name="Garbus I."/>
            <person name="Selva J.P."/>
            <person name="Gallo C.A."/>
            <person name="Diaz A."/>
            <person name="Albertini E."/>
            <person name="Caccamo M."/>
            <person name="Echenique V."/>
        </authorList>
    </citation>
    <scope>NUCLEOTIDE SEQUENCE [LARGE SCALE GENOMIC DNA]</scope>
    <source>
        <strain evidence="12">cv. Victoria</strain>
        <tissue evidence="11">Leaf</tissue>
    </source>
</reference>
<dbReference type="AlphaFoldDB" id="A0A5J9SV52"/>
<keyword evidence="2 7" id="KW-0479">Metal-binding</keyword>
<evidence type="ECO:0000256" key="4">
    <source>
        <dbReference type="ARBA" id="ARBA00023002"/>
    </source>
</evidence>
<protein>
    <recommendedName>
        <fullName evidence="7">Amine oxidase</fullName>
        <ecNumber evidence="7">1.4.3.-</ecNumber>
    </recommendedName>
</protein>
<keyword evidence="5 7" id="KW-0186">Copper</keyword>
<feature type="signal peptide" evidence="8">
    <location>
        <begin position="1"/>
        <end position="30"/>
    </location>
</feature>
<dbReference type="GO" id="GO:0005507">
    <property type="term" value="F:copper ion binding"/>
    <property type="evidence" value="ECO:0007669"/>
    <property type="project" value="InterPro"/>
</dbReference>
<organism evidence="11 12">
    <name type="scientific">Eragrostis curvula</name>
    <name type="common">weeping love grass</name>
    <dbReference type="NCBI Taxonomy" id="38414"/>
    <lineage>
        <taxon>Eukaryota</taxon>
        <taxon>Viridiplantae</taxon>
        <taxon>Streptophyta</taxon>
        <taxon>Embryophyta</taxon>
        <taxon>Tracheophyta</taxon>
        <taxon>Spermatophyta</taxon>
        <taxon>Magnoliopsida</taxon>
        <taxon>Liliopsida</taxon>
        <taxon>Poales</taxon>
        <taxon>Poaceae</taxon>
        <taxon>PACMAD clade</taxon>
        <taxon>Chloridoideae</taxon>
        <taxon>Eragrostideae</taxon>
        <taxon>Eragrostidinae</taxon>
        <taxon>Eragrostis</taxon>
    </lineage>
</organism>
<keyword evidence="4 7" id="KW-0560">Oxidoreductase</keyword>
<feature type="domain" description="Copper amine oxidase N2-terminal" evidence="9">
    <location>
        <begin position="38"/>
        <end position="123"/>
    </location>
</feature>
<feature type="domain" description="Copper amine oxidase N3-terminal" evidence="10">
    <location>
        <begin position="159"/>
        <end position="215"/>
    </location>
</feature>
<dbReference type="EC" id="1.4.3.-" evidence="7"/>
<dbReference type="PANTHER" id="PTHR10638">
    <property type="entry name" value="COPPER AMINE OXIDASE"/>
    <property type="match status" value="1"/>
</dbReference>
<evidence type="ECO:0000259" key="9">
    <source>
        <dbReference type="Pfam" id="PF02727"/>
    </source>
</evidence>
<dbReference type="Pfam" id="PF02727">
    <property type="entry name" value="Cu_amine_oxidN2"/>
    <property type="match status" value="1"/>
</dbReference>
<dbReference type="EMBL" id="RWGY01000270">
    <property type="protein sequence ID" value="TVU02829.1"/>
    <property type="molecule type" value="Genomic_DNA"/>
</dbReference>
<keyword evidence="3 7" id="KW-0801">TPQ</keyword>
<dbReference type="Gramene" id="TVU02829">
    <property type="protein sequence ID" value="TVU02829"/>
    <property type="gene ID" value="EJB05_51678"/>
</dbReference>
<comment type="PTM">
    <text evidence="7">Topaquinone (TPQ) is generated by copper-dependent autoxidation of a specific tyrosyl residue.</text>
</comment>
<dbReference type="Proteomes" id="UP000324897">
    <property type="component" value="Unassembled WGS sequence"/>
</dbReference>
<sequence>MKVMATAMRLRAMLLLSIAILSVITGATTADSSDSRPHPLDPLSAAELTAISAAVFATPLVTARPLTIHYVGLDEPEKADVLAYGAYGASSSSSGAVVLPRRAFVIARAGGQSHELRVDVTNATAASVISHAVHRGGGFPMITTEEVIAAVGLPRAYPPREEARWGGARVAKMQCFVRTNETANIHARPLEGVTLVVDIEKMAVLAYKDSGVRPVPKAEGSDYRADKVGPPFTGPTTVPGVVVQLEGKGFQIDGHLVR</sequence>
<evidence type="ECO:0000256" key="5">
    <source>
        <dbReference type="ARBA" id="ARBA00023008"/>
    </source>
</evidence>
<accession>A0A5J9SV52</accession>
<evidence type="ECO:0000256" key="2">
    <source>
        <dbReference type="ARBA" id="ARBA00022723"/>
    </source>
</evidence>
<comment type="caution">
    <text evidence="11">The sequence shown here is derived from an EMBL/GenBank/DDBJ whole genome shotgun (WGS) entry which is preliminary data.</text>
</comment>
<evidence type="ECO:0000256" key="3">
    <source>
        <dbReference type="ARBA" id="ARBA00022772"/>
    </source>
</evidence>
<evidence type="ECO:0000256" key="8">
    <source>
        <dbReference type="SAM" id="SignalP"/>
    </source>
</evidence>
<dbReference type="InterPro" id="IPR016182">
    <property type="entry name" value="Cu_amine_oxidase_N-reg"/>
</dbReference>
<dbReference type="Pfam" id="PF02728">
    <property type="entry name" value="Cu_amine_oxidN3"/>
    <property type="match status" value="1"/>
</dbReference>
<dbReference type="GO" id="GO:0008131">
    <property type="term" value="F:primary methylamine oxidase activity"/>
    <property type="evidence" value="ECO:0007669"/>
    <property type="project" value="InterPro"/>
</dbReference>
<name>A0A5J9SV52_9POAL</name>
<feature type="non-terminal residue" evidence="11">
    <location>
        <position position="1"/>
    </location>
</feature>
<dbReference type="InterPro" id="IPR015800">
    <property type="entry name" value="Cu_amine_oxidase_N2"/>
</dbReference>
<dbReference type="GO" id="GO:0048038">
    <property type="term" value="F:quinone binding"/>
    <property type="evidence" value="ECO:0007669"/>
    <property type="project" value="InterPro"/>
</dbReference>
<dbReference type="PANTHER" id="PTHR10638:SF67">
    <property type="entry name" value="AMINE OXIDASE"/>
    <property type="match status" value="1"/>
</dbReference>
<feature type="chain" id="PRO_5023806487" description="Amine oxidase" evidence="8">
    <location>
        <begin position="31"/>
        <end position="258"/>
    </location>
</feature>
<evidence type="ECO:0000256" key="7">
    <source>
        <dbReference type="RuleBase" id="RU000672"/>
    </source>
</evidence>
<dbReference type="GO" id="GO:0009308">
    <property type="term" value="P:amine metabolic process"/>
    <property type="evidence" value="ECO:0007669"/>
    <property type="project" value="UniProtKB-UniRule"/>
</dbReference>
<dbReference type="OrthoDB" id="5379943at2759"/>
<dbReference type="InterPro" id="IPR000269">
    <property type="entry name" value="Cu_amine_oxidase"/>
</dbReference>
<evidence type="ECO:0000256" key="6">
    <source>
        <dbReference type="ARBA" id="ARBA00023157"/>
    </source>
</evidence>
<evidence type="ECO:0000313" key="12">
    <source>
        <dbReference type="Proteomes" id="UP000324897"/>
    </source>
</evidence>
<keyword evidence="12" id="KW-1185">Reference proteome</keyword>
<dbReference type="FunFam" id="3.10.450.40:FF:000012">
    <property type="entry name" value="Amine oxidase"/>
    <property type="match status" value="1"/>
</dbReference>
<keyword evidence="6" id="KW-1015">Disulfide bond</keyword>
<dbReference type="SUPFAM" id="SSF54416">
    <property type="entry name" value="Amine oxidase N-terminal region"/>
    <property type="match status" value="2"/>
</dbReference>
<keyword evidence="8" id="KW-0732">Signal</keyword>
<dbReference type="InterPro" id="IPR015802">
    <property type="entry name" value="Cu_amine_oxidase_N3"/>
</dbReference>
<comment type="similarity">
    <text evidence="1 7">Belongs to the copper/topaquinone oxidase family.</text>
</comment>
<evidence type="ECO:0000259" key="10">
    <source>
        <dbReference type="Pfam" id="PF02728"/>
    </source>
</evidence>
<evidence type="ECO:0000313" key="11">
    <source>
        <dbReference type="EMBL" id="TVU02829.1"/>
    </source>
</evidence>
<dbReference type="Gene3D" id="3.10.450.40">
    <property type="match status" value="2"/>
</dbReference>
<evidence type="ECO:0000256" key="1">
    <source>
        <dbReference type="ARBA" id="ARBA00007983"/>
    </source>
</evidence>